<dbReference type="PANTHER" id="PTHR35936">
    <property type="entry name" value="MEMBRANE-BOUND LYTIC MUREIN TRANSGLYCOSYLASE F"/>
    <property type="match status" value="1"/>
</dbReference>
<gene>
    <name evidence="7" type="ORF">V5R04_04160</name>
</gene>
<evidence type="ECO:0000256" key="5">
    <source>
        <dbReference type="SAM" id="SignalP"/>
    </source>
</evidence>
<evidence type="ECO:0000256" key="3">
    <source>
        <dbReference type="ARBA" id="ARBA00022729"/>
    </source>
</evidence>
<feature type="domain" description="Solute-binding protein family 3/N-terminal" evidence="6">
    <location>
        <begin position="42"/>
        <end position="257"/>
    </location>
</feature>
<dbReference type="InterPro" id="IPR018313">
    <property type="entry name" value="SBP_3_CS"/>
</dbReference>
<dbReference type="InterPro" id="IPR001638">
    <property type="entry name" value="Solute-binding_3/MltF_N"/>
</dbReference>
<evidence type="ECO:0000256" key="4">
    <source>
        <dbReference type="RuleBase" id="RU003744"/>
    </source>
</evidence>
<comment type="subcellular location">
    <subcellularLocation>
        <location evidence="1">Cell envelope</location>
    </subcellularLocation>
</comment>
<dbReference type="SUPFAM" id="SSF53850">
    <property type="entry name" value="Periplasmic binding protein-like II"/>
    <property type="match status" value="1"/>
</dbReference>
<reference evidence="7" key="1">
    <citation type="submission" date="2024-02" db="EMBL/GenBank/DDBJ databases">
        <title>Tomenella chthoni gen. nov. sp. nov., a member of the family Jonesiaceae isolated from bat guano.</title>
        <authorList>
            <person name="Miller S.L."/>
            <person name="King J."/>
            <person name="Sankaranarayanan K."/>
            <person name="Lawson P.A."/>
        </authorList>
    </citation>
    <scope>NUCLEOTIDE SEQUENCE</scope>
    <source>
        <strain evidence="7">BS-20</strain>
    </source>
</reference>
<dbReference type="PROSITE" id="PS51257">
    <property type="entry name" value="PROKAR_LIPOPROTEIN"/>
    <property type="match status" value="1"/>
</dbReference>
<dbReference type="EMBL" id="CP146203">
    <property type="protein sequence ID" value="XBH22424.1"/>
    <property type="molecule type" value="Genomic_DNA"/>
</dbReference>
<organism evidence="7">
    <name type="scientific">Jonesiaceae bacterium BS-20</name>
    <dbReference type="NCBI Taxonomy" id="3120821"/>
    <lineage>
        <taxon>Bacteria</taxon>
        <taxon>Bacillati</taxon>
        <taxon>Actinomycetota</taxon>
        <taxon>Actinomycetes</taxon>
        <taxon>Micrococcales</taxon>
        <taxon>Jonesiaceae</taxon>
    </lineage>
</organism>
<proteinExistence type="inferred from homology"/>
<evidence type="ECO:0000256" key="1">
    <source>
        <dbReference type="ARBA" id="ARBA00004196"/>
    </source>
</evidence>
<evidence type="ECO:0000259" key="6">
    <source>
        <dbReference type="SMART" id="SM00062"/>
    </source>
</evidence>
<name>A0AAU7DXI5_9MICO</name>
<accession>A0AAU7DXI5</accession>
<keyword evidence="3 5" id="KW-0732">Signal</keyword>
<protein>
    <submittedName>
        <fullName evidence="7">Transporter substrate-binding domain-containing protein</fullName>
    </submittedName>
</protein>
<evidence type="ECO:0000313" key="7">
    <source>
        <dbReference type="EMBL" id="XBH22424.1"/>
    </source>
</evidence>
<dbReference type="Pfam" id="PF00497">
    <property type="entry name" value="SBP_bac_3"/>
    <property type="match status" value="1"/>
</dbReference>
<feature type="chain" id="PRO_5043593700" evidence="5">
    <location>
        <begin position="22"/>
        <end position="257"/>
    </location>
</feature>
<dbReference type="AlphaFoldDB" id="A0AAU7DXI5"/>
<feature type="signal peptide" evidence="5">
    <location>
        <begin position="1"/>
        <end position="21"/>
    </location>
</feature>
<evidence type="ECO:0000256" key="2">
    <source>
        <dbReference type="ARBA" id="ARBA00010333"/>
    </source>
</evidence>
<dbReference type="PROSITE" id="PS01039">
    <property type="entry name" value="SBP_BACTERIAL_3"/>
    <property type="match status" value="1"/>
</dbReference>
<comment type="similarity">
    <text evidence="2 4">Belongs to the bacterial solute-binding protein 3 family.</text>
</comment>
<dbReference type="GO" id="GO:0030313">
    <property type="term" value="C:cell envelope"/>
    <property type="evidence" value="ECO:0007669"/>
    <property type="project" value="UniProtKB-SubCell"/>
</dbReference>
<dbReference type="PANTHER" id="PTHR35936:SF17">
    <property type="entry name" value="ARGININE-BINDING EXTRACELLULAR PROTEIN ARTP"/>
    <property type="match status" value="1"/>
</dbReference>
<dbReference type="Gene3D" id="3.40.190.10">
    <property type="entry name" value="Periplasmic binding protein-like II"/>
    <property type="match status" value="2"/>
</dbReference>
<sequence>MFKSKSATFAAVIAAGALVLAGCSSTDTQENEDGIALISQGSLSICTNPPFEPFEYKDGDDIVGIDIDLMAEVAKDLNLELKIVEAAFDAMESGAALESSQCDVIATGMTITPERQEKFTFSDPYYDANQGVLVKTGTEVSELSDLADLKVAVQVATTGATLAEEQGFDSVIFEDMGLVAQSVETGQADVALADIGLLRVYESDTLSVAFTHETNEKYGFGVKKGNDKLAQAINATLKRVQSDDTYDNIITAHTTAN</sequence>
<dbReference type="SMART" id="SM00062">
    <property type="entry name" value="PBPb"/>
    <property type="match status" value="1"/>
</dbReference>